<accession>A0A5C3QXW9</accession>
<dbReference type="Pfam" id="PF25567">
    <property type="entry name" value="TPR_SYO1"/>
    <property type="match status" value="1"/>
</dbReference>
<sequence length="687" mass="74299">MGKSQKKRAMRRHNPMRVPDSHLPTGLASASTSSSKAEDILPILQKMEAVDAGDRKWACIAVSNLIQNDPSTRRLLQGKNVVGALITRLTDGEEEVVAEATGALRNLCIDGGYDLCAEMYNKNIMASIKEFLPKISTTLSQYLENPKSAPENVKTMVHAFADNVITILWCLSETSNKALSSINDLELIPFLMSFLASRASIPLSTVTSAAQCLYVLTDDNPPASRKVKGSPEYVEHLLSIAQSGVTQLNGKGKQAAEDPSTTLAILSVGILKNISPLPTSSLDIDKDLVVPLLVPVISSVSLPEAAALAAHHTLNPDTDVPMDKTPAAKGAPKDHKTPAELALDALEAKLRATHLALEILIGVCATLPDPSPQGAAEETAENDEDEDEAMMGDDDDEGAPPANEDEAEDEDEDIIEDGTTEEAQAAASALLPGMVQHLLALIHPTELSFPPFGGPSPCPPITVALSSIHVSAMQCLNNIFFSLAASNNSTLSQDRQSGRHLWEEVWRCLGSVGTTYGAGQERREEVWSNGVGVLWGLGMVWKGTLAGDEEKVQVLIQYCEATSDHTNRVKAIGTLECLAQHPTSISLNQTISLFLLTILQSLSAGPEPVIQAASAMIDIYSDEAQPYDVNFRQGKYLDKLLASFDNVKKAVRAFDRKTVEGRQVRKRGELVKENMLEFLKYRRDLRV</sequence>
<dbReference type="InterPro" id="IPR000225">
    <property type="entry name" value="Armadillo"/>
</dbReference>
<evidence type="ECO:0000313" key="5">
    <source>
        <dbReference type="Proteomes" id="UP000305067"/>
    </source>
</evidence>
<dbReference type="InterPro" id="IPR016024">
    <property type="entry name" value="ARM-type_fold"/>
</dbReference>
<name>A0A5C3QXW9_9AGAR</name>
<reference evidence="4 5" key="1">
    <citation type="journal article" date="2019" name="Nat. Ecol. Evol.">
        <title>Megaphylogeny resolves global patterns of mushroom evolution.</title>
        <authorList>
            <person name="Varga T."/>
            <person name="Krizsan K."/>
            <person name="Foldi C."/>
            <person name="Dima B."/>
            <person name="Sanchez-Garcia M."/>
            <person name="Sanchez-Ramirez S."/>
            <person name="Szollosi G.J."/>
            <person name="Szarkandi J.G."/>
            <person name="Papp V."/>
            <person name="Albert L."/>
            <person name="Andreopoulos W."/>
            <person name="Angelini C."/>
            <person name="Antonin V."/>
            <person name="Barry K.W."/>
            <person name="Bougher N.L."/>
            <person name="Buchanan P."/>
            <person name="Buyck B."/>
            <person name="Bense V."/>
            <person name="Catcheside P."/>
            <person name="Chovatia M."/>
            <person name="Cooper J."/>
            <person name="Damon W."/>
            <person name="Desjardin D."/>
            <person name="Finy P."/>
            <person name="Geml J."/>
            <person name="Haridas S."/>
            <person name="Hughes K."/>
            <person name="Justo A."/>
            <person name="Karasinski D."/>
            <person name="Kautmanova I."/>
            <person name="Kiss B."/>
            <person name="Kocsube S."/>
            <person name="Kotiranta H."/>
            <person name="LaButti K.M."/>
            <person name="Lechner B.E."/>
            <person name="Liimatainen K."/>
            <person name="Lipzen A."/>
            <person name="Lukacs Z."/>
            <person name="Mihaltcheva S."/>
            <person name="Morgado L.N."/>
            <person name="Niskanen T."/>
            <person name="Noordeloos M.E."/>
            <person name="Ohm R.A."/>
            <person name="Ortiz-Santana B."/>
            <person name="Ovrebo C."/>
            <person name="Racz N."/>
            <person name="Riley R."/>
            <person name="Savchenko A."/>
            <person name="Shiryaev A."/>
            <person name="Soop K."/>
            <person name="Spirin V."/>
            <person name="Szebenyi C."/>
            <person name="Tomsovsky M."/>
            <person name="Tulloss R.E."/>
            <person name="Uehling J."/>
            <person name="Grigoriev I.V."/>
            <person name="Vagvolgyi C."/>
            <person name="Papp T."/>
            <person name="Martin F.M."/>
            <person name="Miettinen O."/>
            <person name="Hibbett D.S."/>
            <person name="Nagy L.G."/>
        </authorList>
    </citation>
    <scope>NUCLEOTIDE SEQUENCE [LARGE SCALE GENOMIC DNA]</scope>
    <source>
        <strain evidence="4 5">CBS 309.79</strain>
    </source>
</reference>
<dbReference type="InterPro" id="IPR011989">
    <property type="entry name" value="ARM-like"/>
</dbReference>
<dbReference type="Proteomes" id="UP000305067">
    <property type="component" value="Unassembled WGS sequence"/>
</dbReference>
<dbReference type="GO" id="GO:0051082">
    <property type="term" value="F:unfolded protein binding"/>
    <property type="evidence" value="ECO:0007669"/>
    <property type="project" value="TreeGrafter"/>
</dbReference>
<dbReference type="EMBL" id="ML178815">
    <property type="protein sequence ID" value="TFL06835.1"/>
    <property type="molecule type" value="Genomic_DNA"/>
</dbReference>
<evidence type="ECO:0000256" key="2">
    <source>
        <dbReference type="SAM" id="MobiDB-lite"/>
    </source>
</evidence>
<feature type="compositionally biased region" description="Acidic residues" evidence="2">
    <location>
        <begin position="378"/>
        <end position="411"/>
    </location>
</feature>
<feature type="region of interest" description="Disordered" evidence="2">
    <location>
        <begin position="313"/>
        <end position="336"/>
    </location>
</feature>
<dbReference type="PANTHER" id="PTHR13347:SF1">
    <property type="entry name" value="HEAT REPEAT-CONTAINING PROTEIN 3"/>
    <property type="match status" value="1"/>
</dbReference>
<feature type="compositionally biased region" description="Basic residues" evidence="2">
    <location>
        <begin position="1"/>
        <end position="15"/>
    </location>
</feature>
<dbReference type="STRING" id="1884261.A0A5C3QXW9"/>
<dbReference type="SUPFAM" id="SSF48371">
    <property type="entry name" value="ARM repeat"/>
    <property type="match status" value="1"/>
</dbReference>
<dbReference type="Gene3D" id="1.25.10.10">
    <property type="entry name" value="Leucine-rich Repeat Variant"/>
    <property type="match status" value="1"/>
</dbReference>
<proteinExistence type="inferred from homology"/>
<gene>
    <name evidence="4" type="ORF">BDV98DRAFT_166360</name>
</gene>
<comment type="similarity">
    <text evidence="1">Belongs to the nuclear import and ribosome assembly adapter family.</text>
</comment>
<evidence type="ECO:0000313" key="4">
    <source>
        <dbReference type="EMBL" id="TFL06835.1"/>
    </source>
</evidence>
<evidence type="ECO:0000256" key="1">
    <source>
        <dbReference type="ARBA" id="ARBA00049983"/>
    </source>
</evidence>
<dbReference type="InterPro" id="IPR057990">
    <property type="entry name" value="TPR_SYO1"/>
</dbReference>
<dbReference type="CDD" id="cd13394">
    <property type="entry name" value="Syo1_like"/>
    <property type="match status" value="1"/>
</dbReference>
<dbReference type="OrthoDB" id="288703at2759"/>
<feature type="region of interest" description="Disordered" evidence="2">
    <location>
        <begin position="1"/>
        <end position="33"/>
    </location>
</feature>
<dbReference type="Pfam" id="PF00514">
    <property type="entry name" value="Arm"/>
    <property type="match status" value="1"/>
</dbReference>
<keyword evidence="5" id="KW-1185">Reference proteome</keyword>
<protein>
    <submittedName>
        <fullName evidence="4">ARM repeat-containing protein</fullName>
    </submittedName>
</protein>
<dbReference type="PANTHER" id="PTHR13347">
    <property type="entry name" value="HEAT REPEAT-CONTAINING PROTEIN 3"/>
    <property type="match status" value="1"/>
</dbReference>
<dbReference type="InterPro" id="IPR052616">
    <property type="entry name" value="SYO1-like"/>
</dbReference>
<feature type="domain" description="SYO1-like TPR repeats" evidence="3">
    <location>
        <begin position="434"/>
        <end position="684"/>
    </location>
</feature>
<dbReference type="AlphaFoldDB" id="A0A5C3QXW9"/>
<organism evidence="4 5">
    <name type="scientific">Pterulicium gracile</name>
    <dbReference type="NCBI Taxonomy" id="1884261"/>
    <lineage>
        <taxon>Eukaryota</taxon>
        <taxon>Fungi</taxon>
        <taxon>Dikarya</taxon>
        <taxon>Basidiomycota</taxon>
        <taxon>Agaricomycotina</taxon>
        <taxon>Agaricomycetes</taxon>
        <taxon>Agaricomycetidae</taxon>
        <taxon>Agaricales</taxon>
        <taxon>Pleurotineae</taxon>
        <taxon>Pterulaceae</taxon>
        <taxon>Pterulicium</taxon>
    </lineage>
</organism>
<dbReference type="GO" id="GO:0042273">
    <property type="term" value="P:ribosomal large subunit biogenesis"/>
    <property type="evidence" value="ECO:0007669"/>
    <property type="project" value="TreeGrafter"/>
</dbReference>
<evidence type="ECO:0000259" key="3">
    <source>
        <dbReference type="Pfam" id="PF25567"/>
    </source>
</evidence>
<dbReference type="GO" id="GO:0006606">
    <property type="term" value="P:protein import into nucleus"/>
    <property type="evidence" value="ECO:0007669"/>
    <property type="project" value="TreeGrafter"/>
</dbReference>
<feature type="region of interest" description="Disordered" evidence="2">
    <location>
        <begin position="368"/>
        <end position="411"/>
    </location>
</feature>